<comment type="caution">
    <text evidence="2">The sequence shown here is derived from an EMBL/GenBank/DDBJ whole genome shotgun (WGS) entry which is preliminary data.</text>
</comment>
<organism evidence="2 3">
    <name type="scientific">Nocardia cyriacigeorgica</name>
    <dbReference type="NCBI Taxonomy" id="135487"/>
    <lineage>
        <taxon>Bacteria</taxon>
        <taxon>Bacillati</taxon>
        <taxon>Actinomycetota</taxon>
        <taxon>Actinomycetes</taxon>
        <taxon>Mycobacteriales</taxon>
        <taxon>Nocardiaceae</taxon>
        <taxon>Nocardia</taxon>
    </lineage>
</organism>
<feature type="domain" description="Antitoxin SocA-like Panacea" evidence="1">
    <location>
        <begin position="23"/>
        <end position="113"/>
    </location>
</feature>
<dbReference type="InterPro" id="IPR025272">
    <property type="entry name" value="SocA_Panacea"/>
</dbReference>
<name>A0A6P1CQ80_9NOCA</name>
<evidence type="ECO:0000313" key="3">
    <source>
        <dbReference type="Proteomes" id="UP000471166"/>
    </source>
</evidence>
<evidence type="ECO:0000313" key="2">
    <source>
        <dbReference type="EMBL" id="NEW33823.1"/>
    </source>
</evidence>
<reference evidence="2 3" key="1">
    <citation type="submission" date="2020-01" db="EMBL/GenBank/DDBJ databases">
        <title>Genetics and antimicrobial susceptibilities of Nocardia species isolated from the soil; a comparison with species isolated from humans.</title>
        <authorList>
            <person name="Carrasco G."/>
            <person name="Monzon S."/>
            <person name="Sansegundo M."/>
            <person name="Garcia E."/>
            <person name="Garrido N."/>
            <person name="Medina M.J."/>
            <person name="Villalon P."/>
            <person name="Ramirez-Arocha A.C."/>
            <person name="Jimenez P."/>
            <person name="Cuesta I."/>
            <person name="Valdezate S."/>
        </authorList>
    </citation>
    <scope>NUCLEOTIDE SEQUENCE [LARGE SCALE GENOMIC DNA]</scope>
    <source>
        <strain evidence="2 3">CNM20110626</strain>
    </source>
</reference>
<evidence type="ECO:0000259" key="1">
    <source>
        <dbReference type="Pfam" id="PF13274"/>
    </source>
</evidence>
<accession>A0A6P1CQ80</accession>
<protein>
    <submittedName>
        <fullName evidence="2">DUF4065 domain-containing protein</fullName>
    </submittedName>
</protein>
<dbReference type="Pfam" id="PF13274">
    <property type="entry name" value="SocA_Panacea"/>
    <property type="match status" value="1"/>
</dbReference>
<gene>
    <name evidence="2" type="ORF">GV791_14795</name>
</gene>
<dbReference type="EMBL" id="JAAGVB010000020">
    <property type="protein sequence ID" value="NEW33823.1"/>
    <property type="molecule type" value="Genomic_DNA"/>
</dbReference>
<dbReference type="AlphaFoldDB" id="A0A6P1CQ80"/>
<sequence>MAHVVDVARYILNQRGPMTSMKLQKLVYYSQGWHLVFTGEPLFDSPIKAWANGPVCTELYGHHRGRFSVSESDFSAHGELSDSDKRTIDGVLAAYGDFDAHQLSELTHREKPWLDARAETPPGERSNAVIDLATMHEYYEQVLNEAQA</sequence>
<dbReference type="Proteomes" id="UP000471166">
    <property type="component" value="Unassembled WGS sequence"/>
</dbReference>
<proteinExistence type="predicted"/>